<dbReference type="PANTHER" id="PTHR24058">
    <property type="entry name" value="DUAL SPECIFICITY PROTEIN KINASE"/>
    <property type="match status" value="1"/>
</dbReference>
<evidence type="ECO:0000256" key="8">
    <source>
        <dbReference type="SAM" id="SignalP"/>
    </source>
</evidence>
<dbReference type="InterPro" id="IPR011009">
    <property type="entry name" value="Kinase-like_dom_sf"/>
</dbReference>
<dbReference type="PROSITE" id="PS00108">
    <property type="entry name" value="PROTEIN_KINASE_ST"/>
    <property type="match status" value="1"/>
</dbReference>
<evidence type="ECO:0000256" key="1">
    <source>
        <dbReference type="ARBA" id="ARBA00022527"/>
    </source>
</evidence>
<dbReference type="PROSITE" id="PS50011">
    <property type="entry name" value="PROTEIN_KINASE_DOM"/>
    <property type="match status" value="1"/>
</dbReference>
<dbReference type="PANTHER" id="PTHR24058:SF28">
    <property type="entry name" value="SERINE_THREONINE-PROTEIN KINASE MINIBRAIN"/>
    <property type="match status" value="1"/>
</dbReference>
<organism evidence="10 11">
    <name type="scientific">Prymnesium parvum</name>
    <name type="common">Toxic golden alga</name>
    <dbReference type="NCBI Taxonomy" id="97485"/>
    <lineage>
        <taxon>Eukaryota</taxon>
        <taxon>Haptista</taxon>
        <taxon>Haptophyta</taxon>
        <taxon>Prymnesiophyceae</taxon>
        <taxon>Prymnesiales</taxon>
        <taxon>Prymnesiaceae</taxon>
        <taxon>Prymnesium</taxon>
    </lineage>
</organism>
<dbReference type="PROSITE" id="PS00107">
    <property type="entry name" value="PROTEIN_KINASE_ATP"/>
    <property type="match status" value="1"/>
</dbReference>
<dbReference type="InterPro" id="IPR017441">
    <property type="entry name" value="Protein_kinase_ATP_BS"/>
</dbReference>
<keyword evidence="4" id="KW-0418">Kinase</keyword>
<keyword evidence="2" id="KW-0808">Transferase</keyword>
<evidence type="ECO:0000259" key="9">
    <source>
        <dbReference type="PROSITE" id="PS50011"/>
    </source>
</evidence>
<name>A0AB34IDU9_PRYPA</name>
<accession>A0AB34IDU9</accession>
<evidence type="ECO:0000256" key="3">
    <source>
        <dbReference type="ARBA" id="ARBA00022741"/>
    </source>
</evidence>
<evidence type="ECO:0000313" key="10">
    <source>
        <dbReference type="EMBL" id="KAL1496687.1"/>
    </source>
</evidence>
<dbReference type="InterPro" id="IPR050494">
    <property type="entry name" value="Ser_Thr_dual-spec_kinase"/>
</dbReference>
<evidence type="ECO:0000256" key="7">
    <source>
        <dbReference type="SAM" id="MobiDB-lite"/>
    </source>
</evidence>
<dbReference type="InterPro" id="IPR008271">
    <property type="entry name" value="Ser/Thr_kinase_AS"/>
</dbReference>
<dbReference type="Gene3D" id="3.30.200.20">
    <property type="entry name" value="Phosphorylase Kinase, domain 1"/>
    <property type="match status" value="1"/>
</dbReference>
<feature type="chain" id="PRO_5044334134" description="Protein kinase domain-containing protein" evidence="8">
    <location>
        <begin position="17"/>
        <end position="557"/>
    </location>
</feature>
<evidence type="ECO:0000256" key="5">
    <source>
        <dbReference type="ARBA" id="ARBA00022840"/>
    </source>
</evidence>
<evidence type="ECO:0000256" key="4">
    <source>
        <dbReference type="ARBA" id="ARBA00022777"/>
    </source>
</evidence>
<dbReference type="Proteomes" id="UP001515480">
    <property type="component" value="Unassembled WGS sequence"/>
</dbReference>
<dbReference type="SUPFAM" id="SSF56112">
    <property type="entry name" value="Protein kinase-like (PK-like)"/>
    <property type="match status" value="1"/>
</dbReference>
<gene>
    <name evidence="10" type="ORF">AB1Y20_014281</name>
</gene>
<dbReference type="AlphaFoldDB" id="A0AB34IDU9"/>
<feature type="signal peptide" evidence="8">
    <location>
        <begin position="1"/>
        <end position="16"/>
    </location>
</feature>
<feature type="region of interest" description="Disordered" evidence="7">
    <location>
        <begin position="526"/>
        <end position="557"/>
    </location>
</feature>
<evidence type="ECO:0000256" key="2">
    <source>
        <dbReference type="ARBA" id="ARBA00022679"/>
    </source>
</evidence>
<reference evidence="10 11" key="1">
    <citation type="journal article" date="2024" name="Science">
        <title>Giant polyketide synthase enzymes in the biosynthesis of giant marine polyether toxins.</title>
        <authorList>
            <person name="Fallon T.R."/>
            <person name="Shende V.V."/>
            <person name="Wierzbicki I.H."/>
            <person name="Pendleton A.L."/>
            <person name="Watervoot N.F."/>
            <person name="Auber R.P."/>
            <person name="Gonzalez D.J."/>
            <person name="Wisecaver J.H."/>
            <person name="Moore B.S."/>
        </authorList>
    </citation>
    <scope>NUCLEOTIDE SEQUENCE [LARGE SCALE GENOMIC DNA]</scope>
    <source>
        <strain evidence="10 11">12B1</strain>
    </source>
</reference>
<dbReference type="EMBL" id="JBGBPQ010000028">
    <property type="protein sequence ID" value="KAL1496687.1"/>
    <property type="molecule type" value="Genomic_DNA"/>
</dbReference>
<dbReference type="Pfam" id="PF00069">
    <property type="entry name" value="Pkinase"/>
    <property type="match status" value="1"/>
</dbReference>
<keyword evidence="3 6" id="KW-0547">Nucleotide-binding</keyword>
<comment type="caution">
    <text evidence="10">The sequence shown here is derived from an EMBL/GenBank/DDBJ whole genome shotgun (WGS) entry which is preliminary data.</text>
</comment>
<dbReference type="InterPro" id="IPR000719">
    <property type="entry name" value="Prot_kinase_dom"/>
</dbReference>
<evidence type="ECO:0000313" key="11">
    <source>
        <dbReference type="Proteomes" id="UP001515480"/>
    </source>
</evidence>
<feature type="domain" description="Protein kinase" evidence="9">
    <location>
        <begin position="194"/>
        <end position="509"/>
    </location>
</feature>
<dbReference type="GO" id="GO:0005524">
    <property type="term" value="F:ATP binding"/>
    <property type="evidence" value="ECO:0007669"/>
    <property type="project" value="UniProtKB-UniRule"/>
</dbReference>
<dbReference type="GO" id="GO:0004674">
    <property type="term" value="F:protein serine/threonine kinase activity"/>
    <property type="evidence" value="ECO:0007669"/>
    <property type="project" value="UniProtKB-KW"/>
</dbReference>
<feature type="compositionally biased region" description="Low complexity" evidence="7">
    <location>
        <begin position="526"/>
        <end position="543"/>
    </location>
</feature>
<keyword evidence="11" id="KW-1185">Reference proteome</keyword>
<keyword evidence="1" id="KW-0723">Serine/threonine-protein kinase</keyword>
<keyword evidence="8" id="KW-0732">Signal</keyword>
<feature type="binding site" evidence="6">
    <location>
        <position position="224"/>
    </location>
    <ligand>
        <name>ATP</name>
        <dbReference type="ChEBI" id="CHEBI:30616"/>
    </ligand>
</feature>
<proteinExistence type="predicted"/>
<protein>
    <recommendedName>
        <fullName evidence="9">Protein kinase domain-containing protein</fullName>
    </recommendedName>
</protein>
<dbReference type="Gene3D" id="1.10.510.10">
    <property type="entry name" value="Transferase(Phosphotransferase) domain 1"/>
    <property type="match status" value="1"/>
</dbReference>
<dbReference type="SMART" id="SM00220">
    <property type="entry name" value="S_TKc"/>
    <property type="match status" value="1"/>
</dbReference>
<sequence>MSAAALLQLFPRLLFAGETNPPHKDGFPGWHHQFDASPFIPPRASAAEAAQGRVEERQIAAGVPSLQSTALPRAVGESSAAALTEEAAAQAVRSHEDAPMRKLSVQLLRTYNLINQAGGGGRARSRVNGATLRGLGGVCWGRGGEVYAKRKAAMAEQSQAGTSKSVRKGTTNNGWDNDDFDYIVDSGEVFHERFVVSAVIGKGSFGQVVKASNKHWPNELVAIKIIKSKKHLQQQAKKEVELLQFLNQKDRHDSACIVRLLDHFMFRGHQCLVFELLSYSLFDLIKHTNFKGVSLNLVRKLGKQIVKALSFLQSRDVSVIHCDLKPENILLRSPKRSAIKLIDFGSSCRDGKTDYTYIQSRFYRSPEVLLGCPYSCAIDMWSLGCILVEMHTGEPLFSGQDEADQIAKIYEVLGPPPEHMVEAGTKGLKLLRKSDEGSTYELIHPRNYKPRSLDDVLGVEIGGPERRRLGQAGHSVTDYRKLKDLILKMLEYDPSERICPVAAIGHSFFGSSDSAEVQTEAPSAASSSSCGGCAASSSSQAPAGTVVPNRKAPIALT</sequence>
<evidence type="ECO:0000256" key="6">
    <source>
        <dbReference type="PROSITE-ProRule" id="PRU10141"/>
    </source>
</evidence>
<keyword evidence="5 6" id="KW-0067">ATP-binding</keyword>